<proteinExistence type="predicted"/>
<dbReference type="EMBL" id="NCKU01015531">
    <property type="protein sequence ID" value="RWR99356.1"/>
    <property type="molecule type" value="Genomic_DNA"/>
</dbReference>
<comment type="caution">
    <text evidence="2">The sequence shown here is derived from an EMBL/GenBank/DDBJ whole genome shotgun (WGS) entry which is preliminary data.</text>
</comment>
<name>A0A3S3PX33_9ACAR</name>
<evidence type="ECO:0000313" key="2">
    <source>
        <dbReference type="EMBL" id="RWR99356.1"/>
    </source>
</evidence>
<feature type="non-terminal residue" evidence="2">
    <location>
        <position position="257"/>
    </location>
</feature>
<dbReference type="InterPro" id="IPR012337">
    <property type="entry name" value="RNaseH-like_sf"/>
</dbReference>
<evidence type="ECO:0000313" key="3">
    <source>
        <dbReference type="Proteomes" id="UP000285301"/>
    </source>
</evidence>
<keyword evidence="3" id="KW-1185">Reference proteome</keyword>
<feature type="domain" description="Integrase catalytic" evidence="1">
    <location>
        <begin position="1"/>
        <end position="88"/>
    </location>
</feature>
<evidence type="ECO:0000259" key="1">
    <source>
        <dbReference type="PROSITE" id="PS50994"/>
    </source>
</evidence>
<dbReference type="AlphaFoldDB" id="A0A3S3PX33"/>
<reference evidence="2 3" key="1">
    <citation type="journal article" date="2018" name="Gigascience">
        <title>Genomes of trombidid mites reveal novel predicted allergens and laterally-transferred genes associated with secondary metabolism.</title>
        <authorList>
            <person name="Dong X."/>
            <person name="Chaisiri K."/>
            <person name="Xia D."/>
            <person name="Armstrong S.D."/>
            <person name="Fang Y."/>
            <person name="Donnelly M.J."/>
            <person name="Kadowaki T."/>
            <person name="McGarry J.W."/>
            <person name="Darby A.C."/>
            <person name="Makepeace B.L."/>
        </authorList>
    </citation>
    <scope>NUCLEOTIDE SEQUENCE [LARGE SCALE GENOMIC DNA]</scope>
    <source>
        <strain evidence="2">UoL-WK</strain>
    </source>
</reference>
<dbReference type="SUPFAM" id="SSF53098">
    <property type="entry name" value="Ribonuclease H-like"/>
    <property type="match status" value="1"/>
</dbReference>
<dbReference type="Gene3D" id="3.30.420.10">
    <property type="entry name" value="Ribonuclease H-like superfamily/Ribonuclease H"/>
    <property type="match status" value="1"/>
</dbReference>
<sequence>NGVQFRSQIIRELNNLLKSNHKFTTPYHPSTSGQVERCNQQLMQLIRTYLEEDLNDWDEILPYITHLYNVSFHSATKFNPFYLTRGYHAKLPVDFILEPDLQHEIKPNSYVYEIAVILQKARQIAKYNIKNSQKDYKRFYDSDKFDFEFNVGDKCLINYTLSDTLNKNKLKHKFIGPFTIVHKINNLVYEVESDDGNHYFDRIHISKMRPFYSRKNVSEMRIVDKDKVESIESSENVRRTKRARTLPRYLMDYYLGK</sequence>
<dbReference type="GO" id="GO:0003676">
    <property type="term" value="F:nucleic acid binding"/>
    <property type="evidence" value="ECO:0007669"/>
    <property type="project" value="InterPro"/>
</dbReference>
<protein>
    <recommendedName>
        <fullName evidence="1">Integrase catalytic domain-containing protein</fullName>
    </recommendedName>
</protein>
<dbReference type="PANTHER" id="PTHR37984:SF5">
    <property type="entry name" value="PROTEIN NYNRIN-LIKE"/>
    <property type="match status" value="1"/>
</dbReference>
<dbReference type="InterPro" id="IPR050951">
    <property type="entry name" value="Retrovirus_Pol_polyprotein"/>
</dbReference>
<dbReference type="OrthoDB" id="6516679at2759"/>
<gene>
    <name evidence="2" type="ORF">B4U79_12364</name>
</gene>
<feature type="non-terminal residue" evidence="2">
    <location>
        <position position="1"/>
    </location>
</feature>
<dbReference type="Proteomes" id="UP000285301">
    <property type="component" value="Unassembled WGS sequence"/>
</dbReference>
<dbReference type="InterPro" id="IPR036397">
    <property type="entry name" value="RNaseH_sf"/>
</dbReference>
<dbReference type="PROSITE" id="PS50994">
    <property type="entry name" value="INTEGRASE"/>
    <property type="match status" value="1"/>
</dbReference>
<dbReference type="InterPro" id="IPR001584">
    <property type="entry name" value="Integrase_cat-core"/>
</dbReference>
<dbReference type="PANTHER" id="PTHR37984">
    <property type="entry name" value="PROTEIN CBG26694"/>
    <property type="match status" value="1"/>
</dbReference>
<organism evidence="2 3">
    <name type="scientific">Dinothrombium tinctorium</name>
    <dbReference type="NCBI Taxonomy" id="1965070"/>
    <lineage>
        <taxon>Eukaryota</taxon>
        <taxon>Metazoa</taxon>
        <taxon>Ecdysozoa</taxon>
        <taxon>Arthropoda</taxon>
        <taxon>Chelicerata</taxon>
        <taxon>Arachnida</taxon>
        <taxon>Acari</taxon>
        <taxon>Acariformes</taxon>
        <taxon>Trombidiformes</taxon>
        <taxon>Prostigmata</taxon>
        <taxon>Anystina</taxon>
        <taxon>Parasitengona</taxon>
        <taxon>Trombidioidea</taxon>
        <taxon>Trombidiidae</taxon>
        <taxon>Dinothrombium</taxon>
    </lineage>
</organism>
<accession>A0A3S3PX33</accession>
<dbReference type="STRING" id="1965070.A0A3S3PX33"/>
<dbReference type="GO" id="GO:0015074">
    <property type="term" value="P:DNA integration"/>
    <property type="evidence" value="ECO:0007669"/>
    <property type="project" value="InterPro"/>
</dbReference>